<organism evidence="2 3">
    <name type="scientific">Lagenidium giganteum</name>
    <dbReference type="NCBI Taxonomy" id="4803"/>
    <lineage>
        <taxon>Eukaryota</taxon>
        <taxon>Sar</taxon>
        <taxon>Stramenopiles</taxon>
        <taxon>Oomycota</taxon>
        <taxon>Peronosporomycetes</taxon>
        <taxon>Pythiales</taxon>
        <taxon>Pythiaceae</taxon>
    </lineage>
</organism>
<sequence length="501" mass="56342">MGGGVSELRGEIHRHVLIAKHYPLFLEPNLAVMRYFLRTAEEGEGADKDRPIDDMPMDFVITNKKKIFEEASTEVELLVENTGVTKVILNAIQHFHELELAPEFDPFHRWYDPPWRKQKKMRRYLELAPTEVPRFRVAVLRTAIRCLRLMVQCKDAATMLENLDAPVILNDAVVANPLDDYVKKDVKAIFSAIYGGDNAVKRIVIGNVQVVVEMMMENSDSAIVQVAGVKRLCRLLADVHAVLYSSLTNAASTLLAGRSTNGSSSGGNQQPANDHPPPSPEEIAKAEQQLAKLFHDFETTNAVVLVTKTLTRFDVDQYLALYMHVCRFIAFVAMEEHNTKLVGQHGGIEGSIRLLFKAREMQRQKKAAAREEAARQARRKGVPPSEWSDAFDRKKRLQPAVVEAEQAEVEDPNNPQPVLTVGGLASVEFTPIEIGQQAIWALDLLATLDFNVSMMKLHRLKYMLEEIRLDPDAHELGSALVVTRRLRLIRWDEIGNASTKK</sequence>
<accession>A0AAV2YPB4</accession>
<evidence type="ECO:0000256" key="1">
    <source>
        <dbReference type="SAM" id="MobiDB-lite"/>
    </source>
</evidence>
<protein>
    <submittedName>
        <fullName evidence="2">Uncharacterized protein</fullName>
    </submittedName>
</protein>
<proteinExistence type="predicted"/>
<dbReference type="EMBL" id="DAKRPA010000155">
    <property type="protein sequence ID" value="DAZ96815.1"/>
    <property type="molecule type" value="Genomic_DNA"/>
</dbReference>
<keyword evidence="3" id="KW-1185">Reference proteome</keyword>
<gene>
    <name evidence="2" type="ORF">N0F65_007076</name>
</gene>
<evidence type="ECO:0000313" key="2">
    <source>
        <dbReference type="EMBL" id="DAZ96815.1"/>
    </source>
</evidence>
<reference evidence="2" key="2">
    <citation type="journal article" date="2023" name="Microbiol Resour">
        <title>Decontamination and Annotation of the Draft Genome Sequence of the Oomycete Lagenidium giganteum ARSEF 373.</title>
        <authorList>
            <person name="Morgan W.R."/>
            <person name="Tartar A."/>
        </authorList>
    </citation>
    <scope>NUCLEOTIDE SEQUENCE</scope>
    <source>
        <strain evidence="2">ARSEF 373</strain>
    </source>
</reference>
<comment type="caution">
    <text evidence="2">The sequence shown here is derived from an EMBL/GenBank/DDBJ whole genome shotgun (WGS) entry which is preliminary data.</text>
</comment>
<reference evidence="2" key="1">
    <citation type="submission" date="2022-11" db="EMBL/GenBank/DDBJ databases">
        <authorList>
            <person name="Morgan W.R."/>
            <person name="Tartar A."/>
        </authorList>
    </citation>
    <scope>NUCLEOTIDE SEQUENCE</scope>
    <source>
        <strain evidence="2">ARSEF 373</strain>
    </source>
</reference>
<dbReference type="AlphaFoldDB" id="A0AAV2YPB4"/>
<dbReference type="Proteomes" id="UP001146120">
    <property type="component" value="Unassembled WGS sequence"/>
</dbReference>
<feature type="compositionally biased region" description="Low complexity" evidence="1">
    <location>
        <begin position="258"/>
        <end position="268"/>
    </location>
</feature>
<evidence type="ECO:0000313" key="3">
    <source>
        <dbReference type="Proteomes" id="UP001146120"/>
    </source>
</evidence>
<feature type="region of interest" description="Disordered" evidence="1">
    <location>
        <begin position="258"/>
        <end position="281"/>
    </location>
</feature>
<name>A0AAV2YPB4_9STRA</name>